<proteinExistence type="predicted"/>
<dbReference type="PANTHER" id="PTHR47739">
    <property type="entry name" value="TRNA1(VAL) (ADENINE(37)-N6)-METHYLTRANSFERASE"/>
    <property type="match status" value="1"/>
</dbReference>
<keyword evidence="1 4" id="KW-0808">Transferase</keyword>
<evidence type="ECO:0000256" key="1">
    <source>
        <dbReference type="ARBA" id="ARBA00022603"/>
    </source>
</evidence>
<dbReference type="GO" id="GO:0032259">
    <property type="term" value="P:methylation"/>
    <property type="evidence" value="ECO:0007669"/>
    <property type="project" value="UniProtKB-KW"/>
</dbReference>
<dbReference type="Pfam" id="PF05175">
    <property type="entry name" value="MTS"/>
    <property type="match status" value="1"/>
</dbReference>
<dbReference type="RefSeq" id="WP_258732079.1">
    <property type="nucleotide sequence ID" value="NZ_JANTHZ010000002.1"/>
</dbReference>
<reference evidence="4" key="1">
    <citation type="submission" date="2022-08" db="EMBL/GenBank/DDBJ databases">
        <authorList>
            <person name="Li F."/>
        </authorList>
    </citation>
    <scope>NUCLEOTIDE SEQUENCE</scope>
    <source>
        <strain evidence="4">MQZ15Z-1</strain>
    </source>
</reference>
<comment type="caution">
    <text evidence="4">The sequence shown here is derived from an EMBL/GenBank/DDBJ whole genome shotgun (WGS) entry which is preliminary data.</text>
</comment>
<dbReference type="InterPro" id="IPR007848">
    <property type="entry name" value="Small_mtfrase_dom"/>
</dbReference>
<sequence length="261" mass="27147">MDERAMNDQGEAITDDGLIGGRLRLLQPARGHRAGHDAVLLAASVPESARRAVDLGAGVGTAGLAVALRLPQAGITLVEIDPALAELAARNAARQQPDMAGRVRVVAADVALLARPAGPAEPAPAGADLVLMNPPFNDPARHRRSPSAGRARAHSAEDGELEIWLRAADRLLEPGGSLRLIHRPEALATLLELLGRRAGAITIRPVHPRPDAPAIRVLVGAVKGRRTPPALLPALVLADAQGRPTPQAERVLRGGEGIGEG</sequence>
<dbReference type="Gene3D" id="3.40.50.150">
    <property type="entry name" value="Vaccinia Virus protein VP39"/>
    <property type="match status" value="1"/>
</dbReference>
<evidence type="ECO:0000313" key="5">
    <source>
        <dbReference type="Proteomes" id="UP001151088"/>
    </source>
</evidence>
<evidence type="ECO:0000313" key="4">
    <source>
        <dbReference type="EMBL" id="MCS0495042.1"/>
    </source>
</evidence>
<keyword evidence="5" id="KW-1185">Reference proteome</keyword>
<organism evidence="4 5">
    <name type="scientific">Ancylobacter mangrovi</name>
    <dbReference type="NCBI Taxonomy" id="2972472"/>
    <lineage>
        <taxon>Bacteria</taxon>
        <taxon>Pseudomonadati</taxon>
        <taxon>Pseudomonadota</taxon>
        <taxon>Alphaproteobacteria</taxon>
        <taxon>Hyphomicrobiales</taxon>
        <taxon>Xanthobacteraceae</taxon>
        <taxon>Ancylobacter</taxon>
    </lineage>
</organism>
<dbReference type="CDD" id="cd02440">
    <property type="entry name" value="AdoMet_MTases"/>
    <property type="match status" value="1"/>
</dbReference>
<keyword evidence="1 4" id="KW-0489">Methyltransferase</keyword>
<keyword evidence="2" id="KW-0949">S-adenosyl-L-methionine</keyword>
<dbReference type="Proteomes" id="UP001151088">
    <property type="component" value="Unassembled WGS sequence"/>
</dbReference>
<feature type="domain" description="Methyltransferase small" evidence="3">
    <location>
        <begin position="40"/>
        <end position="142"/>
    </location>
</feature>
<dbReference type="SUPFAM" id="SSF53335">
    <property type="entry name" value="S-adenosyl-L-methionine-dependent methyltransferases"/>
    <property type="match status" value="1"/>
</dbReference>
<dbReference type="EMBL" id="JANTHZ010000002">
    <property type="protein sequence ID" value="MCS0495042.1"/>
    <property type="molecule type" value="Genomic_DNA"/>
</dbReference>
<dbReference type="InterPro" id="IPR050210">
    <property type="entry name" value="tRNA_Adenine-N(6)_MTase"/>
</dbReference>
<evidence type="ECO:0000259" key="3">
    <source>
        <dbReference type="Pfam" id="PF05175"/>
    </source>
</evidence>
<gene>
    <name evidence="4" type="ORF">NVS89_08025</name>
</gene>
<name>A0A9X2PA59_9HYPH</name>
<accession>A0A9X2PA59</accession>
<protein>
    <submittedName>
        <fullName evidence="4">Methyltransferase</fullName>
    </submittedName>
</protein>
<evidence type="ECO:0000256" key="2">
    <source>
        <dbReference type="ARBA" id="ARBA00022691"/>
    </source>
</evidence>
<dbReference type="PANTHER" id="PTHR47739:SF1">
    <property type="entry name" value="TRNA1(VAL) (ADENINE(37)-N6)-METHYLTRANSFERASE"/>
    <property type="match status" value="1"/>
</dbReference>
<dbReference type="AlphaFoldDB" id="A0A9X2PA59"/>
<dbReference type="GO" id="GO:0008168">
    <property type="term" value="F:methyltransferase activity"/>
    <property type="evidence" value="ECO:0007669"/>
    <property type="project" value="UniProtKB-KW"/>
</dbReference>
<dbReference type="InterPro" id="IPR029063">
    <property type="entry name" value="SAM-dependent_MTases_sf"/>
</dbReference>